<dbReference type="OrthoDB" id="1550909at2"/>
<name>A0A545TPD4_9PROT</name>
<feature type="transmembrane region" description="Helical" evidence="1">
    <location>
        <begin position="146"/>
        <end position="166"/>
    </location>
</feature>
<feature type="transmembrane region" description="Helical" evidence="1">
    <location>
        <begin position="32"/>
        <end position="50"/>
    </location>
</feature>
<comment type="caution">
    <text evidence="2">The sequence shown here is derived from an EMBL/GenBank/DDBJ whole genome shotgun (WGS) entry which is preliminary data.</text>
</comment>
<proteinExistence type="predicted"/>
<dbReference type="Proteomes" id="UP000315252">
    <property type="component" value="Unassembled WGS sequence"/>
</dbReference>
<keyword evidence="1" id="KW-0812">Transmembrane</keyword>
<dbReference type="EMBL" id="VHSH01000005">
    <property type="protein sequence ID" value="TQV79079.1"/>
    <property type="molecule type" value="Genomic_DNA"/>
</dbReference>
<protein>
    <submittedName>
        <fullName evidence="2">Uncharacterized protein</fullName>
    </submittedName>
</protein>
<feature type="transmembrane region" description="Helical" evidence="1">
    <location>
        <begin position="120"/>
        <end position="139"/>
    </location>
</feature>
<dbReference type="RefSeq" id="WP_142897303.1">
    <property type="nucleotide sequence ID" value="NZ_ML660056.1"/>
</dbReference>
<feature type="transmembrane region" description="Helical" evidence="1">
    <location>
        <begin position="96"/>
        <end position="114"/>
    </location>
</feature>
<reference evidence="2 3" key="1">
    <citation type="submission" date="2019-06" db="EMBL/GenBank/DDBJ databases">
        <title>Whole genome sequence for Rhodospirillaceae sp. R148.</title>
        <authorList>
            <person name="Wang G."/>
        </authorList>
    </citation>
    <scope>NUCLEOTIDE SEQUENCE [LARGE SCALE GENOMIC DNA]</scope>
    <source>
        <strain evidence="2 3">R148</strain>
    </source>
</reference>
<organism evidence="2 3">
    <name type="scientific">Denitrobaculum tricleocarpae</name>
    <dbReference type="NCBI Taxonomy" id="2591009"/>
    <lineage>
        <taxon>Bacteria</taxon>
        <taxon>Pseudomonadati</taxon>
        <taxon>Pseudomonadota</taxon>
        <taxon>Alphaproteobacteria</taxon>
        <taxon>Rhodospirillales</taxon>
        <taxon>Rhodospirillaceae</taxon>
        <taxon>Denitrobaculum</taxon>
    </lineage>
</organism>
<evidence type="ECO:0000256" key="1">
    <source>
        <dbReference type="SAM" id="Phobius"/>
    </source>
</evidence>
<evidence type="ECO:0000313" key="2">
    <source>
        <dbReference type="EMBL" id="TQV79079.1"/>
    </source>
</evidence>
<keyword evidence="1" id="KW-1133">Transmembrane helix</keyword>
<dbReference type="AlphaFoldDB" id="A0A545TPD4"/>
<feature type="transmembrane region" description="Helical" evidence="1">
    <location>
        <begin position="56"/>
        <end position="75"/>
    </location>
</feature>
<sequence>MTSSAALPAPRSGLLGSWDRLVGPGMPRDENLLVIGSGIFGAVFAAWALAAQGASIWLIILGMIIALDVIGGAVCNVTETTKRWYHRPGMPIAQQASFVALHVLHISIVAWAFRGEGFDVPYALTLSACLLIAMASVLATPRRLKLPVAIIFYLVAIGLVLCWLGATPGLEWFVPVLFTKLMIGHLVP</sequence>
<accession>A0A545TPD4</accession>
<keyword evidence="3" id="KW-1185">Reference proteome</keyword>
<keyword evidence="1" id="KW-0472">Membrane</keyword>
<gene>
    <name evidence="2" type="ORF">FKG95_15500</name>
</gene>
<evidence type="ECO:0000313" key="3">
    <source>
        <dbReference type="Proteomes" id="UP000315252"/>
    </source>
</evidence>